<dbReference type="Proteomes" id="UP001501169">
    <property type="component" value="Unassembled WGS sequence"/>
</dbReference>
<reference evidence="2" key="1">
    <citation type="journal article" date="2019" name="Int. J. Syst. Evol. Microbiol.">
        <title>The Global Catalogue of Microorganisms (GCM) 10K type strain sequencing project: providing services to taxonomists for standard genome sequencing and annotation.</title>
        <authorList>
            <consortium name="The Broad Institute Genomics Platform"/>
            <consortium name="The Broad Institute Genome Sequencing Center for Infectious Disease"/>
            <person name="Wu L."/>
            <person name="Ma J."/>
        </authorList>
    </citation>
    <scope>NUCLEOTIDE SEQUENCE [LARGE SCALE GENOMIC DNA]</scope>
    <source>
        <strain evidence="2">JCM 14331</strain>
    </source>
</reference>
<name>A0ABP3NJ90_9GAMM</name>
<sequence length="360" mass="39609">MLLQDSATEQAELLLSQRLTLVHDRYTGLGLLMQHDHRLLDCLQVLIELKRQKTPPVSMLPWMNWLTEAGITSGLSHIDELSRFSTPDQALQLMLDIKFSQQTDKLQHFTELLLSNSAVNCSAVWHFAARQQLPVSKAVLPLLQGDNICTAAIFYIGCSGDRSKLPLVQQWLSTLNPDDNRFGIAQLSAYMLGQQTDVAELVARLSQTSGLTDVALMLLMVNAPEAVQMRIINYLSAVGGQTEMAIRAMAFSGQLKFVPLLLELSQQQDSAQAALDALTLILGILDADMLVSAADVAAVLTGKNKRRLAGCDIEETQLQVVWRQGNALQRQVVACHRFLANPGSALVFTDRLIDRAGYGS</sequence>
<gene>
    <name evidence="1" type="ORF">GCM10009098_09150</name>
</gene>
<organism evidence="1 2">
    <name type="scientific">Rheinheimera aquimaris</name>
    <dbReference type="NCBI Taxonomy" id="412437"/>
    <lineage>
        <taxon>Bacteria</taxon>
        <taxon>Pseudomonadati</taxon>
        <taxon>Pseudomonadota</taxon>
        <taxon>Gammaproteobacteria</taxon>
        <taxon>Chromatiales</taxon>
        <taxon>Chromatiaceae</taxon>
        <taxon>Rheinheimera</taxon>
    </lineage>
</organism>
<proteinExistence type="predicted"/>
<evidence type="ECO:0000313" key="2">
    <source>
        <dbReference type="Proteomes" id="UP001501169"/>
    </source>
</evidence>
<comment type="caution">
    <text evidence="1">The sequence shown here is derived from an EMBL/GenBank/DDBJ whole genome shotgun (WGS) entry which is preliminary data.</text>
</comment>
<accession>A0ABP3NJ90</accession>
<evidence type="ECO:0000313" key="1">
    <source>
        <dbReference type="EMBL" id="GAA0543679.1"/>
    </source>
</evidence>
<keyword evidence="2" id="KW-1185">Reference proteome</keyword>
<evidence type="ECO:0008006" key="3">
    <source>
        <dbReference type="Google" id="ProtNLM"/>
    </source>
</evidence>
<protein>
    <recommendedName>
        <fullName evidence="3">HEAT repeat domain-containing protein</fullName>
    </recommendedName>
</protein>
<dbReference type="RefSeq" id="WP_226765323.1">
    <property type="nucleotide sequence ID" value="NZ_BAAAEO010000001.1"/>
</dbReference>
<dbReference type="EMBL" id="BAAAEO010000001">
    <property type="protein sequence ID" value="GAA0543679.1"/>
    <property type="molecule type" value="Genomic_DNA"/>
</dbReference>